<dbReference type="AlphaFoldDB" id="A0A518HW03"/>
<dbReference type="RefSeq" id="WP_145389222.1">
    <property type="nucleotide sequence ID" value="NZ_CP037423.1"/>
</dbReference>
<dbReference type="InterPro" id="IPR004291">
    <property type="entry name" value="Transposase_IS66_central"/>
</dbReference>
<evidence type="ECO:0000256" key="1">
    <source>
        <dbReference type="SAM" id="Coils"/>
    </source>
</evidence>
<organism evidence="5 6">
    <name type="scientific">Stieleria neptunia</name>
    <dbReference type="NCBI Taxonomy" id="2527979"/>
    <lineage>
        <taxon>Bacteria</taxon>
        <taxon>Pseudomonadati</taxon>
        <taxon>Planctomycetota</taxon>
        <taxon>Planctomycetia</taxon>
        <taxon>Pirellulales</taxon>
        <taxon>Pirellulaceae</taxon>
        <taxon>Stieleria</taxon>
    </lineage>
</organism>
<feature type="domain" description="Transposase TnpC homeodomain" evidence="4">
    <location>
        <begin position="86"/>
        <end position="161"/>
    </location>
</feature>
<dbReference type="NCBIfam" id="NF033517">
    <property type="entry name" value="transpos_IS66"/>
    <property type="match status" value="1"/>
</dbReference>
<dbReference type="KEGG" id="snep:Enr13x_48600"/>
<dbReference type="Pfam" id="PF03050">
    <property type="entry name" value="DDE_Tnp_IS66"/>
    <property type="match status" value="2"/>
</dbReference>
<feature type="compositionally biased region" description="Basic residues" evidence="2">
    <location>
        <begin position="138"/>
        <end position="148"/>
    </location>
</feature>
<evidence type="ECO:0000256" key="2">
    <source>
        <dbReference type="SAM" id="MobiDB-lite"/>
    </source>
</evidence>
<feature type="region of interest" description="Disordered" evidence="2">
    <location>
        <begin position="130"/>
        <end position="153"/>
    </location>
</feature>
<evidence type="ECO:0000313" key="5">
    <source>
        <dbReference type="EMBL" id="QDV44987.1"/>
    </source>
</evidence>
<keyword evidence="6" id="KW-1185">Reference proteome</keyword>
<protein>
    <submittedName>
        <fullName evidence="5">Transposase IS66 family protein</fullName>
    </submittedName>
</protein>
<keyword evidence="1" id="KW-0175">Coiled coil</keyword>
<dbReference type="InterPro" id="IPR024463">
    <property type="entry name" value="Transposase_TnpC_homeodom"/>
</dbReference>
<dbReference type="PANTHER" id="PTHR33678:SF1">
    <property type="entry name" value="BLL1576 PROTEIN"/>
    <property type="match status" value="1"/>
</dbReference>
<dbReference type="Proteomes" id="UP000319004">
    <property type="component" value="Chromosome"/>
</dbReference>
<gene>
    <name evidence="5" type="ORF">Enr13x_48600</name>
</gene>
<reference evidence="5 6" key="1">
    <citation type="submission" date="2019-03" db="EMBL/GenBank/DDBJ databases">
        <title>Deep-cultivation of Planctomycetes and their phenomic and genomic characterization uncovers novel biology.</title>
        <authorList>
            <person name="Wiegand S."/>
            <person name="Jogler M."/>
            <person name="Boedeker C."/>
            <person name="Pinto D."/>
            <person name="Vollmers J."/>
            <person name="Rivas-Marin E."/>
            <person name="Kohn T."/>
            <person name="Peeters S.H."/>
            <person name="Heuer A."/>
            <person name="Rast P."/>
            <person name="Oberbeckmann S."/>
            <person name="Bunk B."/>
            <person name="Jeske O."/>
            <person name="Meyerdierks A."/>
            <person name="Storesund J.E."/>
            <person name="Kallscheuer N."/>
            <person name="Luecker S."/>
            <person name="Lage O.M."/>
            <person name="Pohl T."/>
            <person name="Merkel B.J."/>
            <person name="Hornburger P."/>
            <person name="Mueller R.-W."/>
            <person name="Bruemmer F."/>
            <person name="Labrenz M."/>
            <person name="Spormann A.M."/>
            <person name="Op den Camp H."/>
            <person name="Overmann J."/>
            <person name="Amann R."/>
            <person name="Jetten M.S.M."/>
            <person name="Mascher T."/>
            <person name="Medema M.H."/>
            <person name="Devos D.P."/>
            <person name="Kaster A.-K."/>
            <person name="Ovreas L."/>
            <person name="Rohde M."/>
            <person name="Galperin M.Y."/>
            <person name="Jogler C."/>
        </authorList>
    </citation>
    <scope>NUCLEOTIDE SEQUENCE [LARGE SCALE GENOMIC DNA]</scope>
    <source>
        <strain evidence="5 6">Enr13</strain>
    </source>
</reference>
<accession>A0A518HW03</accession>
<feature type="domain" description="Transposase IS66 central" evidence="3">
    <location>
        <begin position="336"/>
        <end position="527"/>
    </location>
</feature>
<feature type="coiled-coil region" evidence="1">
    <location>
        <begin position="4"/>
        <end position="94"/>
    </location>
</feature>
<evidence type="ECO:0000259" key="3">
    <source>
        <dbReference type="Pfam" id="PF03050"/>
    </source>
</evidence>
<dbReference type="Pfam" id="PF13007">
    <property type="entry name" value="LZ_Tnp_IS66"/>
    <property type="match status" value="1"/>
</dbReference>
<dbReference type="PANTHER" id="PTHR33678">
    <property type="entry name" value="BLL1576 PROTEIN"/>
    <property type="match status" value="1"/>
</dbReference>
<evidence type="ECO:0000259" key="4">
    <source>
        <dbReference type="Pfam" id="PF13007"/>
    </source>
</evidence>
<dbReference type="EMBL" id="CP037423">
    <property type="protein sequence ID" value="QDV44987.1"/>
    <property type="molecule type" value="Genomic_DNA"/>
</dbReference>
<name>A0A518HW03_9BACT</name>
<dbReference type="InterPro" id="IPR052344">
    <property type="entry name" value="Transposase-related"/>
</dbReference>
<evidence type="ECO:0000313" key="6">
    <source>
        <dbReference type="Proteomes" id="UP000319004"/>
    </source>
</evidence>
<sequence>MDKLKQLQREIEALRAKNSTLESVNESLAATNASLTNKVDSLAVNNQSLATTNESLVQDAKSLAAAKEDLESKNEDLRKQLSKKQDELDALIRRIFGRQSERFEDDDQLKFEFASQAEIDDAREGIKQAIEENDRAGKRNKPPKRRKREERFPDSLPRKEVIVDLSDEEKEGLVRIGEDVVESAHFTRGAAYIIRKIFPKYVHPEDPRAGILQAPRPAALIQGDRYDTSFAASVIANRLGYHLPIYRQEDMFAECGLYLSRSTLLNLQEAAERVLRPFVQWLADLVRTDSCIGSDDTSIRLLLPQDIPEAREDDPKGRRAAEVFAAAKSKGLKSITAKMWAYRGVQIPINVFDFTVSRHRDGPDQFLVDSEYTGTLLGDCYGANTGIYIRSNGLIVHAACAAHARRKVEAALDNHAEHAKHLLGLFRLIYDVEDEARELSPAERLTLRRKQSAPLWGQMREYLQMKMMDVLSSDKISDARSYILNQWQGLTAHLEDGEIPIDNNSCEQLMKQVALGRKNWLFLGSLASGYRTATLMTVVSSAIRNDLDVAAYLEDVLDQLLAGSRDYAALRPDAWGTAHPESIRAHRQKEREADNIRRERDRLRRRLARLDQ</sequence>
<proteinExistence type="predicted"/>
<dbReference type="OrthoDB" id="227350at2"/>
<feature type="domain" description="Transposase IS66 central" evidence="3">
    <location>
        <begin position="226"/>
        <end position="305"/>
    </location>
</feature>